<dbReference type="STRING" id="687842.ASU31_00285"/>
<keyword evidence="3 7" id="KW-1134">Transmembrane beta strand</keyword>
<protein>
    <recommendedName>
        <fullName evidence="8">TonB-dependent receptor plug domain-containing protein</fullName>
    </recommendedName>
</protein>
<keyword evidence="5 7" id="KW-0472">Membrane</keyword>
<sequence length="1055" mass="118254">MCRFVSFGQEILKGRLIDETDTAKRIAATIEILQGGQKVLKTRSDDQGNFSLTLASGSYTTNINNVNYKTYSAIIVIPNKELVIFKLSPNENRLDDVTVSTGYQKIDRTRSTGSFDQINNKSLNQQVGKNILDRIEAVGNGITVDRSTSSGPRFMIRGLSTIQGPKEPLIILDDFAYSGELSNINPDDVESITILKDAAAASIWGTRAGNGVIVITTKKGKRNDPLSISFNSALGFVKKPNLRYEQRISSGDFIGLERYLYQKGFYNDQISSPSRPMLTPFVEALILNDAGTLSNDELNARAARFSGHDVYDDFSRYIYQQGINQQYSLSLSGGSEKHNWILSSGYNRNIDNLNSKDERKTLRIANSLSLSKNLKINSSFSYTSGFIESGKQGIGEIVSYLGLYPYAELADQYGNPLAINKNYRQTYLSSPATKGLLDWSYVPLLDYAESDNSKNLTDLLANFDLSYKLPLGFRASLKYNIEEQRNNGELLQSQQSYYTRNLINSFTQIASNGSISYPIPLGAILDKSESTLRSEQFRPQLEFNRIWKDHRIDAVGGLEWRTARTKGYFDRVYGLDTDKLISGLVDYTRTYPDFITGSANFINSGSGLSLKRNNFFSEFVNVAYSFRDTYTISASARADASNLFGVETNNKWKPLWSMGLSWDISKMSFLKTNFVDQLKLKATLGKSGNVDPNMTGVNTIRYQAISTYTQSVFASFDKYSNPDLRWETVRMINIGTDFSLFKGRLSGSIEYYSKNAKDLFGTYPVDYTKGIGNTVVKNVAEISGHGLDIQLQTKNSIGGLIWNTAFNFSSYKDKVLQYYLASQQGSSFLQPNPSVSGIEGLPVYSVFSYKWAGLDALTGDPMGFINGLPSKAYNLLTGSDTKVTDLTYHGSVLPRYFGNIVNSFGYSNITLSVGLSFKFDYYFRRRSIDYSSLFITGAGHADFQNRWKNPGDENFTNIPSMVYPAILARDAFYRYSDVLVEKGDHVRVQYVNLDYNFDNSLLQHFEIKSLSLYTNISNLGIIYRANKQNLDPEYVTSSFNLPPRNTFSIGVRVTL</sequence>
<evidence type="ECO:0000256" key="7">
    <source>
        <dbReference type="PROSITE-ProRule" id="PRU01360"/>
    </source>
</evidence>
<evidence type="ECO:0000256" key="5">
    <source>
        <dbReference type="ARBA" id="ARBA00023136"/>
    </source>
</evidence>
<dbReference type="AlphaFoldDB" id="A0A0T5VV86"/>
<dbReference type="NCBIfam" id="TIGR04056">
    <property type="entry name" value="OMP_RagA_SusC"/>
    <property type="match status" value="1"/>
</dbReference>
<dbReference type="InterPro" id="IPR037066">
    <property type="entry name" value="Plug_dom_sf"/>
</dbReference>
<evidence type="ECO:0000313" key="9">
    <source>
        <dbReference type="EMBL" id="KRT17771.1"/>
    </source>
</evidence>
<feature type="domain" description="TonB-dependent receptor plug" evidence="8">
    <location>
        <begin position="110"/>
        <end position="212"/>
    </location>
</feature>
<evidence type="ECO:0000256" key="1">
    <source>
        <dbReference type="ARBA" id="ARBA00004571"/>
    </source>
</evidence>
<dbReference type="Proteomes" id="UP000051950">
    <property type="component" value="Unassembled WGS sequence"/>
</dbReference>
<dbReference type="Gene3D" id="2.60.40.1120">
    <property type="entry name" value="Carboxypeptidase-like, regulatory domain"/>
    <property type="match status" value="1"/>
</dbReference>
<comment type="similarity">
    <text evidence="7">Belongs to the TonB-dependent receptor family.</text>
</comment>
<dbReference type="InterPro" id="IPR012910">
    <property type="entry name" value="Plug_dom"/>
</dbReference>
<keyword evidence="2 7" id="KW-0813">Transport</keyword>
<keyword evidence="6 7" id="KW-0998">Cell outer membrane</keyword>
<reference evidence="9 10" key="1">
    <citation type="submission" date="2015-11" db="EMBL/GenBank/DDBJ databases">
        <title>Sequence of Pedobacter ginsenosidimutans.</title>
        <authorList>
            <person name="Carson E."/>
            <person name="Keyser V."/>
            <person name="Newman J."/>
            <person name="Miller J."/>
        </authorList>
    </citation>
    <scope>NUCLEOTIDE SEQUENCE [LARGE SCALE GENOMIC DNA]</scope>
    <source>
        <strain evidence="9 10">KACC 14530</strain>
    </source>
</reference>
<dbReference type="GO" id="GO:0009279">
    <property type="term" value="C:cell outer membrane"/>
    <property type="evidence" value="ECO:0007669"/>
    <property type="project" value="UniProtKB-SubCell"/>
</dbReference>
<dbReference type="EMBL" id="LMZQ01000001">
    <property type="protein sequence ID" value="KRT17771.1"/>
    <property type="molecule type" value="Genomic_DNA"/>
</dbReference>
<evidence type="ECO:0000256" key="3">
    <source>
        <dbReference type="ARBA" id="ARBA00022452"/>
    </source>
</evidence>
<evidence type="ECO:0000313" key="10">
    <source>
        <dbReference type="Proteomes" id="UP000051950"/>
    </source>
</evidence>
<evidence type="ECO:0000256" key="6">
    <source>
        <dbReference type="ARBA" id="ARBA00023237"/>
    </source>
</evidence>
<name>A0A0T5VV86_9SPHI</name>
<comment type="caution">
    <text evidence="9">The sequence shown here is derived from an EMBL/GenBank/DDBJ whole genome shotgun (WGS) entry which is preliminary data.</text>
</comment>
<gene>
    <name evidence="9" type="ORF">ASU31_00285</name>
</gene>
<dbReference type="Gene3D" id="2.170.130.10">
    <property type="entry name" value="TonB-dependent receptor, plug domain"/>
    <property type="match status" value="1"/>
</dbReference>
<dbReference type="SUPFAM" id="SSF49464">
    <property type="entry name" value="Carboxypeptidase regulatory domain-like"/>
    <property type="match status" value="1"/>
</dbReference>
<dbReference type="InterPro" id="IPR039426">
    <property type="entry name" value="TonB-dep_rcpt-like"/>
</dbReference>
<organism evidence="9 10">
    <name type="scientific">Pedobacter ginsenosidimutans</name>
    <dbReference type="NCBI Taxonomy" id="687842"/>
    <lineage>
        <taxon>Bacteria</taxon>
        <taxon>Pseudomonadati</taxon>
        <taxon>Bacteroidota</taxon>
        <taxon>Sphingobacteriia</taxon>
        <taxon>Sphingobacteriales</taxon>
        <taxon>Sphingobacteriaceae</taxon>
        <taxon>Pedobacter</taxon>
    </lineage>
</organism>
<evidence type="ECO:0000259" key="8">
    <source>
        <dbReference type="Pfam" id="PF07715"/>
    </source>
</evidence>
<dbReference type="NCBIfam" id="TIGR04057">
    <property type="entry name" value="SusC_RagA_signa"/>
    <property type="match status" value="1"/>
</dbReference>
<proteinExistence type="inferred from homology"/>
<accession>A0A0T5VV86</accession>
<dbReference type="Pfam" id="PF07715">
    <property type="entry name" value="Plug"/>
    <property type="match status" value="1"/>
</dbReference>
<dbReference type="PROSITE" id="PS52016">
    <property type="entry name" value="TONB_DEPENDENT_REC_3"/>
    <property type="match status" value="1"/>
</dbReference>
<dbReference type="InterPro" id="IPR023997">
    <property type="entry name" value="TonB-dep_OMP_SusC/RagA_CS"/>
</dbReference>
<evidence type="ECO:0000256" key="2">
    <source>
        <dbReference type="ARBA" id="ARBA00022448"/>
    </source>
</evidence>
<dbReference type="Gene3D" id="2.40.170.20">
    <property type="entry name" value="TonB-dependent receptor, beta-barrel domain"/>
    <property type="match status" value="1"/>
</dbReference>
<comment type="subcellular location">
    <subcellularLocation>
        <location evidence="1 7">Cell outer membrane</location>
        <topology evidence="1 7">Multi-pass membrane protein</topology>
    </subcellularLocation>
</comment>
<keyword evidence="10" id="KW-1185">Reference proteome</keyword>
<evidence type="ECO:0000256" key="4">
    <source>
        <dbReference type="ARBA" id="ARBA00022692"/>
    </source>
</evidence>
<dbReference type="SUPFAM" id="SSF56935">
    <property type="entry name" value="Porins"/>
    <property type="match status" value="1"/>
</dbReference>
<dbReference type="InterPro" id="IPR008969">
    <property type="entry name" value="CarboxyPept-like_regulatory"/>
</dbReference>
<dbReference type="InterPro" id="IPR036942">
    <property type="entry name" value="Beta-barrel_TonB_sf"/>
</dbReference>
<keyword evidence="4 7" id="KW-0812">Transmembrane</keyword>
<dbReference type="InterPro" id="IPR023996">
    <property type="entry name" value="TonB-dep_OMP_SusC/RagA"/>
</dbReference>